<evidence type="ECO:0000256" key="5">
    <source>
        <dbReference type="ARBA" id="ARBA00022917"/>
    </source>
</evidence>
<dbReference type="NCBIfam" id="TIGR00234">
    <property type="entry name" value="tyrS"/>
    <property type="match status" value="1"/>
</dbReference>
<keyword evidence="2 9" id="KW-0436">Ligase</keyword>
<comment type="caution">
    <text evidence="10">The sequence shown here is derived from an EMBL/GenBank/DDBJ whole genome shotgun (WGS) entry which is preliminary data.</text>
</comment>
<keyword evidence="5 9" id="KW-0648">Protein biosynthesis</keyword>
<dbReference type="PRINTS" id="PR01040">
    <property type="entry name" value="TRNASYNTHTYR"/>
</dbReference>
<keyword evidence="3 9" id="KW-0547">Nucleotide-binding</keyword>
<dbReference type="EC" id="6.1.1.1" evidence="1 8"/>
<comment type="catalytic activity">
    <reaction evidence="7">
        <text>tRNA(Tyr) + L-tyrosine + ATP = L-tyrosyl-tRNA(Tyr) + AMP + diphosphate + H(+)</text>
        <dbReference type="Rhea" id="RHEA:10220"/>
        <dbReference type="Rhea" id="RHEA-COMP:9706"/>
        <dbReference type="Rhea" id="RHEA-COMP:9707"/>
        <dbReference type="ChEBI" id="CHEBI:15378"/>
        <dbReference type="ChEBI" id="CHEBI:30616"/>
        <dbReference type="ChEBI" id="CHEBI:33019"/>
        <dbReference type="ChEBI" id="CHEBI:58315"/>
        <dbReference type="ChEBI" id="CHEBI:78442"/>
        <dbReference type="ChEBI" id="CHEBI:78536"/>
        <dbReference type="ChEBI" id="CHEBI:456215"/>
        <dbReference type="EC" id="6.1.1.1"/>
    </reaction>
</comment>
<evidence type="ECO:0000256" key="1">
    <source>
        <dbReference type="ARBA" id="ARBA00013160"/>
    </source>
</evidence>
<proteinExistence type="inferred from homology"/>
<gene>
    <name evidence="10" type="ORF">A3F54_01785</name>
</gene>
<organism evidence="10 11">
    <name type="scientific">Candidatus Kerfeldbacteria bacterium RIFCSPHIGHO2_12_FULL_48_17</name>
    <dbReference type="NCBI Taxonomy" id="1798542"/>
    <lineage>
        <taxon>Bacteria</taxon>
        <taxon>Candidatus Kerfeldiibacteriota</taxon>
    </lineage>
</organism>
<evidence type="ECO:0000256" key="4">
    <source>
        <dbReference type="ARBA" id="ARBA00022840"/>
    </source>
</evidence>
<dbReference type="SUPFAM" id="SSF52374">
    <property type="entry name" value="Nucleotidylyl transferase"/>
    <property type="match status" value="1"/>
</dbReference>
<dbReference type="PANTHER" id="PTHR11766:SF1">
    <property type="entry name" value="TYROSINE--TRNA LIGASE"/>
    <property type="match status" value="1"/>
</dbReference>
<dbReference type="InterPro" id="IPR002307">
    <property type="entry name" value="Tyr-tRNA-ligase"/>
</dbReference>
<protein>
    <recommendedName>
        <fullName evidence="1 8">Tyrosine--tRNA ligase</fullName>
        <ecNumber evidence="1 8">6.1.1.1</ecNumber>
    </recommendedName>
</protein>
<dbReference type="InterPro" id="IPR014729">
    <property type="entry name" value="Rossmann-like_a/b/a_fold"/>
</dbReference>
<dbReference type="GO" id="GO:0005524">
    <property type="term" value="F:ATP binding"/>
    <property type="evidence" value="ECO:0007669"/>
    <property type="project" value="UniProtKB-KW"/>
</dbReference>
<keyword evidence="6 9" id="KW-0030">Aminoacyl-tRNA synthetase</keyword>
<keyword evidence="4 9" id="KW-0067">ATP-binding</keyword>
<name>A0A1G2B1G8_9BACT</name>
<dbReference type="Gene3D" id="3.40.50.620">
    <property type="entry name" value="HUPs"/>
    <property type="match status" value="1"/>
</dbReference>
<comment type="similarity">
    <text evidence="9">Belongs to the class-I aminoacyl-tRNA synthetase family.</text>
</comment>
<dbReference type="Pfam" id="PF00579">
    <property type="entry name" value="tRNA-synt_1b"/>
    <property type="match status" value="1"/>
</dbReference>
<reference evidence="10 11" key="1">
    <citation type="journal article" date="2016" name="Nat. Commun.">
        <title>Thousands of microbial genomes shed light on interconnected biogeochemical processes in an aquifer system.</title>
        <authorList>
            <person name="Anantharaman K."/>
            <person name="Brown C.T."/>
            <person name="Hug L.A."/>
            <person name="Sharon I."/>
            <person name="Castelle C.J."/>
            <person name="Probst A.J."/>
            <person name="Thomas B.C."/>
            <person name="Singh A."/>
            <person name="Wilkins M.J."/>
            <person name="Karaoz U."/>
            <person name="Brodie E.L."/>
            <person name="Williams K.H."/>
            <person name="Hubbard S.S."/>
            <person name="Banfield J.F."/>
        </authorList>
    </citation>
    <scope>NUCLEOTIDE SEQUENCE [LARGE SCALE GENOMIC DNA]</scope>
</reference>
<evidence type="ECO:0000256" key="9">
    <source>
        <dbReference type="RuleBase" id="RU363036"/>
    </source>
</evidence>
<evidence type="ECO:0000313" key="10">
    <source>
        <dbReference type="EMBL" id="OGY82057.1"/>
    </source>
</evidence>
<dbReference type="STRING" id="1798542.A3F54_01785"/>
<dbReference type="GO" id="GO:0005829">
    <property type="term" value="C:cytosol"/>
    <property type="evidence" value="ECO:0007669"/>
    <property type="project" value="TreeGrafter"/>
</dbReference>
<evidence type="ECO:0000256" key="3">
    <source>
        <dbReference type="ARBA" id="ARBA00022741"/>
    </source>
</evidence>
<evidence type="ECO:0000256" key="8">
    <source>
        <dbReference type="NCBIfam" id="TIGR00234"/>
    </source>
</evidence>
<dbReference type="EMBL" id="MHKD01000039">
    <property type="protein sequence ID" value="OGY82057.1"/>
    <property type="molecule type" value="Genomic_DNA"/>
</dbReference>
<dbReference type="GO" id="GO:0006437">
    <property type="term" value="P:tyrosyl-tRNA aminoacylation"/>
    <property type="evidence" value="ECO:0007669"/>
    <property type="project" value="UniProtKB-UniRule"/>
</dbReference>
<evidence type="ECO:0000313" key="11">
    <source>
        <dbReference type="Proteomes" id="UP000176952"/>
    </source>
</evidence>
<dbReference type="AlphaFoldDB" id="A0A1G2B1G8"/>
<dbReference type="Gene3D" id="1.10.240.10">
    <property type="entry name" value="Tyrosyl-Transfer RNA Synthetase"/>
    <property type="match status" value="1"/>
</dbReference>
<evidence type="ECO:0000256" key="2">
    <source>
        <dbReference type="ARBA" id="ARBA00022598"/>
    </source>
</evidence>
<dbReference type="InterPro" id="IPR002305">
    <property type="entry name" value="aa-tRNA-synth_Ic"/>
</dbReference>
<dbReference type="GO" id="GO:0004831">
    <property type="term" value="F:tyrosine-tRNA ligase activity"/>
    <property type="evidence" value="ECO:0007669"/>
    <property type="project" value="UniProtKB-UniRule"/>
</dbReference>
<evidence type="ECO:0000256" key="6">
    <source>
        <dbReference type="ARBA" id="ARBA00023146"/>
    </source>
</evidence>
<dbReference type="InterPro" id="IPR024088">
    <property type="entry name" value="Tyr-tRNA-ligase_bac-type"/>
</dbReference>
<sequence length="432" mass="49277">MDINELEGILLSHPDLSNLPTKEQLDIITERSKHIVGNERLKELFQEAQKTKRPIRIKYGIDATGKELHLGHAIPLFVLRRLQKMGHEITLLIGDFTAQIGDPSGRVTSRPILTKEEIQDNAARFKEQAAKIIDIEKTIVRFNTEWLNDFKLSKFLQICGSLTVASAMQREDFRNRETITRAEMLYSTLMAIDSVVLGAEIELGGDDQLLNFHDTKRVMHNEGMQPQVAITTELLLGTTGDGRKMSKSYGNYISLTEDGSSMFGKFMSIKDEQLEQYFKLLTDIRNVQWDELDKAMKSGTIHPMEVKRLLARVVISDLSDREAARIAEEDFQKRVVEKVLPEDIKKLTIAADKATSWLEILDTIKLPQVKSRADIRRLMKEGGVHDITDPETSVIIQLTSVLPRHDIVYTLRVGKRTYVQFIIKKHSEEKPE</sequence>
<accession>A0A1G2B1G8</accession>
<dbReference type="PANTHER" id="PTHR11766">
    <property type="entry name" value="TYROSYL-TRNA SYNTHETASE"/>
    <property type="match status" value="1"/>
</dbReference>
<evidence type="ECO:0000256" key="7">
    <source>
        <dbReference type="ARBA" id="ARBA00048248"/>
    </source>
</evidence>
<dbReference type="Proteomes" id="UP000176952">
    <property type="component" value="Unassembled WGS sequence"/>
</dbReference>